<dbReference type="PaxDb" id="589924-Ferp_1234"/>
<keyword evidence="3" id="KW-0378">Hydrolase</keyword>
<dbReference type="SUPFAM" id="SSF53032">
    <property type="entry name" value="tRNA-intron endonuclease catalytic domain-like"/>
    <property type="match status" value="2"/>
</dbReference>
<feature type="domain" description="tRNA intron endonuclease N-terminal" evidence="2">
    <location>
        <begin position="143"/>
        <end position="194"/>
    </location>
</feature>
<dbReference type="InterPro" id="IPR011856">
    <property type="entry name" value="tRNA_endonuc-like_dom_sf"/>
</dbReference>
<reference evidence="3 4" key="2">
    <citation type="journal article" date="2011" name="Stand. Genomic Sci.">
        <title>Complete genome sequence of Ferroglobus placidus AEDII12DO.</title>
        <authorList>
            <person name="Anderson I."/>
            <person name="Risso C."/>
            <person name="Holmes D."/>
            <person name="Lucas S."/>
            <person name="Copeland A."/>
            <person name="Lapidus A."/>
            <person name="Cheng J.F."/>
            <person name="Bruce D."/>
            <person name="Goodwin L."/>
            <person name="Pitluck S."/>
            <person name="Saunders E."/>
            <person name="Brettin T."/>
            <person name="Detter J.C."/>
            <person name="Han C."/>
            <person name="Tapia R."/>
            <person name="Larimer F."/>
            <person name="Land M."/>
            <person name="Hauser L."/>
            <person name="Woyke T."/>
            <person name="Lovley D."/>
            <person name="Kyrpides N."/>
            <person name="Ivanova N."/>
        </authorList>
    </citation>
    <scope>NUCLEOTIDE SEQUENCE [LARGE SCALE GENOMIC DNA]</scope>
    <source>
        <strain evidence="4">DSM 10642 / AEDII12DO</strain>
    </source>
</reference>
<dbReference type="RefSeq" id="WP_012965731.1">
    <property type="nucleotide sequence ID" value="NC_013849.1"/>
</dbReference>
<feature type="domain" description="tRNA intron endonuclease N-terminal" evidence="2">
    <location>
        <begin position="1"/>
        <end position="61"/>
    </location>
</feature>
<keyword evidence="4" id="KW-1185">Reference proteome</keyword>
<dbReference type="PANTHER" id="PTHR21227:SF0">
    <property type="entry name" value="TRNA-SPLICING ENDONUCLEASE SUBUNIT SEN2"/>
    <property type="match status" value="1"/>
</dbReference>
<evidence type="ECO:0000259" key="2">
    <source>
        <dbReference type="Pfam" id="PF02778"/>
    </source>
</evidence>
<dbReference type="STRING" id="589924.Ferp_1234"/>
<dbReference type="HOGENOM" id="CLU_791347_0_0_2"/>
<dbReference type="GO" id="GO:0000213">
    <property type="term" value="F:tRNA-intron lyase activity"/>
    <property type="evidence" value="ECO:0007669"/>
    <property type="project" value="InterPro"/>
</dbReference>
<dbReference type="Pfam" id="PF02778">
    <property type="entry name" value="tRNA_int_endo_N"/>
    <property type="match status" value="2"/>
</dbReference>
<reference evidence="4" key="1">
    <citation type="submission" date="2010-02" db="EMBL/GenBank/DDBJ databases">
        <title>Complete sequence of Ferroglobus placidus DSM 10642.</title>
        <authorList>
            <consortium name="US DOE Joint Genome Institute"/>
            <person name="Lucas S."/>
            <person name="Copeland A."/>
            <person name="Lapidus A."/>
            <person name="Cheng J.-F."/>
            <person name="Bruce D."/>
            <person name="Goodwin L."/>
            <person name="Pitluck S."/>
            <person name="Saunders E."/>
            <person name="Brettin T."/>
            <person name="Detter J.C."/>
            <person name="Han C."/>
            <person name="Tapia R."/>
            <person name="Larimer F."/>
            <person name="Land M."/>
            <person name="Hauser L."/>
            <person name="Kyrpides N."/>
            <person name="Ivanova N."/>
            <person name="Holmes D."/>
            <person name="Lovley D."/>
            <person name="Kyrpides N."/>
            <person name="Anderson I.J."/>
            <person name="Woyke T."/>
        </authorList>
    </citation>
    <scope>NUCLEOTIDE SEQUENCE [LARGE SCALE GENOMIC DNA]</scope>
    <source>
        <strain evidence="4">DSM 10642 / AEDII12DO</strain>
    </source>
</reference>
<proteinExistence type="predicted"/>
<gene>
    <name evidence="3" type="ordered locus">Ferp_1234</name>
</gene>
<dbReference type="CDD" id="cd22363">
    <property type="entry name" value="tRNA-intron_lyase_C"/>
    <property type="match status" value="1"/>
</dbReference>
<dbReference type="OrthoDB" id="46045at2157"/>
<dbReference type="InterPro" id="IPR006676">
    <property type="entry name" value="tRNA_splic"/>
</dbReference>
<keyword evidence="3" id="KW-0540">Nuclease</keyword>
<name>D3RY25_FERPA</name>
<dbReference type="GO" id="GO:0003676">
    <property type="term" value="F:nucleic acid binding"/>
    <property type="evidence" value="ECO:0007669"/>
    <property type="project" value="InterPro"/>
</dbReference>
<dbReference type="InterPro" id="IPR036740">
    <property type="entry name" value="tRNA_intron_Endonuc_N_sf"/>
</dbReference>
<dbReference type="InterPro" id="IPR006678">
    <property type="entry name" value="tRNA_intron_Endonuc_N"/>
</dbReference>
<evidence type="ECO:0000313" key="4">
    <source>
        <dbReference type="Proteomes" id="UP000002613"/>
    </source>
</evidence>
<dbReference type="InterPro" id="IPR006677">
    <property type="entry name" value="tRNA_intron_Endonuc_cat-like"/>
</dbReference>
<dbReference type="eggNOG" id="arCOG01701">
    <property type="taxonomic scope" value="Archaea"/>
</dbReference>
<dbReference type="GO" id="GO:0006388">
    <property type="term" value="P:tRNA splicing, via endonucleolytic cleavage and ligation"/>
    <property type="evidence" value="ECO:0007669"/>
    <property type="project" value="InterPro"/>
</dbReference>
<evidence type="ECO:0000313" key="3">
    <source>
        <dbReference type="EMBL" id="ADC65388.1"/>
    </source>
</evidence>
<feature type="domain" description="tRNA intron endonuclease catalytic" evidence="1">
    <location>
        <begin position="207"/>
        <end position="281"/>
    </location>
</feature>
<dbReference type="AlphaFoldDB" id="D3RY25"/>
<dbReference type="Gene3D" id="3.40.1170.20">
    <property type="entry name" value="tRNA intron endonuclease, N-terminal domain"/>
    <property type="match status" value="2"/>
</dbReference>
<dbReference type="GeneID" id="8778747"/>
<dbReference type="SUPFAM" id="SSF55267">
    <property type="entry name" value="tRNA-intron endonuclease N-terminal domain-like"/>
    <property type="match status" value="2"/>
</dbReference>
<accession>D3RY25</accession>
<dbReference type="Proteomes" id="UP000002613">
    <property type="component" value="Chromosome"/>
</dbReference>
<dbReference type="InterPro" id="IPR036167">
    <property type="entry name" value="tRNA_intron_Endo_cat-like_sf"/>
</dbReference>
<dbReference type="GO" id="GO:0005737">
    <property type="term" value="C:cytoplasm"/>
    <property type="evidence" value="ECO:0007669"/>
    <property type="project" value="TreeGrafter"/>
</dbReference>
<sequence>MKGELKGGYVELNFSQRLYSRNFGRRENSKLMLTLEESSYLMSKGTLEVYEKGRKVELPELLKRAKLTEYFVFERLRESGKKVRFGEFDDYVPVSEREVLSFEDLEKFAEKRLAVVDEESDVTFYRISRFDDFGRHEEKLREVRGFLCGERVIVEDVEIFRKYFYGTEKSGYVALSLVESLYLLEKGFLIMDEEEAEELRSAVDENLYEVYRDLRERRFMVKTGFKFGSDFRVYEAVRSVKELTHSKYLVKLREEVSMRELAGDTRLAQSVRKKMIYAKVNGKPRYLIVERVRI</sequence>
<evidence type="ECO:0000259" key="1">
    <source>
        <dbReference type="Pfam" id="PF01974"/>
    </source>
</evidence>
<dbReference type="EMBL" id="CP001899">
    <property type="protein sequence ID" value="ADC65388.1"/>
    <property type="molecule type" value="Genomic_DNA"/>
</dbReference>
<dbReference type="NCBIfam" id="TIGR00324">
    <property type="entry name" value="endA"/>
    <property type="match status" value="1"/>
</dbReference>
<dbReference type="KEGG" id="fpl:Ferp_1234"/>
<dbReference type="Gene3D" id="3.40.1350.10">
    <property type="match status" value="2"/>
</dbReference>
<keyword evidence="3" id="KW-0255">Endonuclease</keyword>
<dbReference type="Pfam" id="PF01974">
    <property type="entry name" value="tRNA_int_endo"/>
    <property type="match status" value="1"/>
</dbReference>
<dbReference type="PANTHER" id="PTHR21227">
    <property type="entry name" value="TRNA-SPLICING ENDONUCLEASE SUBUNIT SEN2"/>
    <property type="match status" value="1"/>
</dbReference>
<protein>
    <submittedName>
        <fullName evidence="3">tRNA intron endonuclease</fullName>
    </submittedName>
</protein>
<organism evidence="3 4">
    <name type="scientific">Ferroglobus placidus (strain DSM 10642 / AEDII12DO)</name>
    <dbReference type="NCBI Taxonomy" id="589924"/>
    <lineage>
        <taxon>Archaea</taxon>
        <taxon>Methanobacteriati</taxon>
        <taxon>Methanobacteriota</taxon>
        <taxon>Archaeoglobi</taxon>
        <taxon>Archaeoglobales</taxon>
        <taxon>Archaeoglobaceae</taxon>
        <taxon>Ferroglobus</taxon>
    </lineage>
</organism>